<reference evidence="3" key="1">
    <citation type="submission" date="2025-08" db="UniProtKB">
        <authorList>
            <consortium name="RefSeq"/>
        </authorList>
    </citation>
    <scope>IDENTIFICATION</scope>
    <source>
        <strain evidence="3">11010-0011.00</strain>
        <tissue evidence="3">Whole body</tissue>
    </source>
</reference>
<dbReference type="AlphaFoldDB" id="A0A6J2TCA0"/>
<proteinExistence type="predicted"/>
<dbReference type="GeneID" id="115622990"/>
<dbReference type="OrthoDB" id="7837036at2759"/>
<sequence length="181" mass="20931">MVSTFHVFGLAIGWMDIVGAIIFELAIIYWLRQGVENALQPDVEARQVQRVNGRKLYGSHSLLRDNKRIWIFWVYLLLLNVWIGVTMLLIAGILMHKPELMIFWLIWCAGGLVFDVFFVLWWLLELIAGDFIDALTNILISLLTMAIEFGFIYIVYNIYLELSLTPDGAKTSDSMLSFFIY</sequence>
<accession>A0A6J2TCA0</accession>
<keyword evidence="1" id="KW-0472">Membrane</keyword>
<gene>
    <name evidence="3" type="primary">LOC115622990</name>
</gene>
<dbReference type="Proteomes" id="UP000504634">
    <property type="component" value="Unplaced"/>
</dbReference>
<name>A0A6J2TCA0_DROLE</name>
<evidence type="ECO:0000313" key="3">
    <source>
        <dbReference type="RefSeq" id="XP_030373010.1"/>
    </source>
</evidence>
<keyword evidence="1" id="KW-0812">Transmembrane</keyword>
<feature type="transmembrane region" description="Helical" evidence="1">
    <location>
        <begin position="6"/>
        <end position="31"/>
    </location>
</feature>
<feature type="transmembrane region" description="Helical" evidence="1">
    <location>
        <begin position="101"/>
        <end position="123"/>
    </location>
</feature>
<organism evidence="2 3">
    <name type="scientific">Drosophila lebanonensis</name>
    <name type="common">Fruit fly</name>
    <name type="synonym">Scaptodrosophila lebanonensis</name>
    <dbReference type="NCBI Taxonomy" id="7225"/>
    <lineage>
        <taxon>Eukaryota</taxon>
        <taxon>Metazoa</taxon>
        <taxon>Ecdysozoa</taxon>
        <taxon>Arthropoda</taxon>
        <taxon>Hexapoda</taxon>
        <taxon>Insecta</taxon>
        <taxon>Pterygota</taxon>
        <taxon>Neoptera</taxon>
        <taxon>Endopterygota</taxon>
        <taxon>Diptera</taxon>
        <taxon>Brachycera</taxon>
        <taxon>Muscomorpha</taxon>
        <taxon>Ephydroidea</taxon>
        <taxon>Drosophilidae</taxon>
        <taxon>Scaptodrosophila</taxon>
    </lineage>
</organism>
<keyword evidence="2" id="KW-1185">Reference proteome</keyword>
<evidence type="ECO:0000313" key="2">
    <source>
        <dbReference type="Proteomes" id="UP000504634"/>
    </source>
</evidence>
<keyword evidence="1" id="KW-1133">Transmembrane helix</keyword>
<feature type="transmembrane region" description="Helical" evidence="1">
    <location>
        <begin position="70"/>
        <end position="95"/>
    </location>
</feature>
<dbReference type="RefSeq" id="XP_030373010.1">
    <property type="nucleotide sequence ID" value="XM_030517150.1"/>
</dbReference>
<feature type="transmembrane region" description="Helical" evidence="1">
    <location>
        <begin position="135"/>
        <end position="156"/>
    </location>
</feature>
<evidence type="ECO:0000256" key="1">
    <source>
        <dbReference type="SAM" id="Phobius"/>
    </source>
</evidence>
<protein>
    <submittedName>
        <fullName evidence="3">Uncharacterized protein LOC115622990</fullName>
    </submittedName>
</protein>